<comment type="caution">
    <text evidence="2">The sequence shown here is derived from an EMBL/GenBank/DDBJ whole genome shotgun (WGS) entry which is preliminary data.</text>
</comment>
<organism evidence="2 3">
    <name type="scientific">Blepharisma stoltei</name>
    <dbReference type="NCBI Taxonomy" id="1481888"/>
    <lineage>
        <taxon>Eukaryota</taxon>
        <taxon>Sar</taxon>
        <taxon>Alveolata</taxon>
        <taxon>Ciliophora</taxon>
        <taxon>Postciliodesmatophora</taxon>
        <taxon>Heterotrichea</taxon>
        <taxon>Heterotrichida</taxon>
        <taxon>Blepharismidae</taxon>
        <taxon>Blepharisma</taxon>
    </lineage>
</organism>
<feature type="region of interest" description="Disordered" evidence="1">
    <location>
        <begin position="155"/>
        <end position="193"/>
    </location>
</feature>
<accession>A0AAU9IIT4</accession>
<sequence>MKDLSNFVEKLSSSVIIAFLFKNNIQKDYDKINMGCCCCSQETGEVLIISSPNTLKRQENILILKNSDSFDDISLPSHDDSLITNTNQNNDGSMLNPTTHQSTPNSPRPRSTSFTPHPTKSDLESAFLYKKPFLSRADTPKFSDFSLAAELASRINREKEEGGKNREKKSNNVVNLKMTGNSYDDTNKKRWDS</sequence>
<name>A0AAU9IIT4_9CILI</name>
<evidence type="ECO:0000313" key="2">
    <source>
        <dbReference type="EMBL" id="CAG9314765.1"/>
    </source>
</evidence>
<proteinExistence type="predicted"/>
<keyword evidence="3" id="KW-1185">Reference proteome</keyword>
<feature type="compositionally biased region" description="Basic and acidic residues" evidence="1">
    <location>
        <begin position="155"/>
        <end position="170"/>
    </location>
</feature>
<protein>
    <submittedName>
        <fullName evidence="2">Uncharacterized protein</fullName>
    </submittedName>
</protein>
<dbReference type="EMBL" id="CAJZBQ010000012">
    <property type="protein sequence ID" value="CAG9314765.1"/>
    <property type="molecule type" value="Genomic_DNA"/>
</dbReference>
<feature type="compositionally biased region" description="Low complexity" evidence="1">
    <location>
        <begin position="102"/>
        <end position="118"/>
    </location>
</feature>
<feature type="compositionally biased region" description="Polar residues" evidence="1">
    <location>
        <begin position="82"/>
        <end position="101"/>
    </location>
</feature>
<evidence type="ECO:0000256" key="1">
    <source>
        <dbReference type="SAM" id="MobiDB-lite"/>
    </source>
</evidence>
<gene>
    <name evidence="2" type="ORF">BSTOLATCC_MIC11760</name>
</gene>
<feature type="region of interest" description="Disordered" evidence="1">
    <location>
        <begin position="79"/>
        <end position="119"/>
    </location>
</feature>
<evidence type="ECO:0000313" key="3">
    <source>
        <dbReference type="Proteomes" id="UP001162131"/>
    </source>
</evidence>
<dbReference type="Proteomes" id="UP001162131">
    <property type="component" value="Unassembled WGS sequence"/>
</dbReference>
<reference evidence="2" key="1">
    <citation type="submission" date="2021-09" db="EMBL/GenBank/DDBJ databases">
        <authorList>
            <consortium name="AG Swart"/>
            <person name="Singh M."/>
            <person name="Singh A."/>
            <person name="Seah K."/>
            <person name="Emmerich C."/>
        </authorList>
    </citation>
    <scope>NUCLEOTIDE SEQUENCE</scope>
    <source>
        <strain evidence="2">ATCC30299</strain>
    </source>
</reference>
<dbReference type="AlphaFoldDB" id="A0AAU9IIT4"/>